<evidence type="ECO:0000313" key="3">
    <source>
        <dbReference type="Proteomes" id="UP000596742"/>
    </source>
</evidence>
<reference evidence="2" key="1">
    <citation type="submission" date="2018-11" db="EMBL/GenBank/DDBJ databases">
        <authorList>
            <person name="Alioto T."/>
            <person name="Alioto T."/>
        </authorList>
    </citation>
    <scope>NUCLEOTIDE SEQUENCE</scope>
</reference>
<proteinExistence type="predicted"/>
<sequence length="61" mass="7418">MIHEFIRGMETLMRRKDNLMQQLRKEAGEKLQIPTRAGIHRRDRRKGQRKDQNLQRTVFSI</sequence>
<accession>A0A8B6CWD6</accession>
<organism evidence="2 3">
    <name type="scientific">Mytilus galloprovincialis</name>
    <name type="common">Mediterranean mussel</name>
    <dbReference type="NCBI Taxonomy" id="29158"/>
    <lineage>
        <taxon>Eukaryota</taxon>
        <taxon>Metazoa</taxon>
        <taxon>Spiralia</taxon>
        <taxon>Lophotrochozoa</taxon>
        <taxon>Mollusca</taxon>
        <taxon>Bivalvia</taxon>
        <taxon>Autobranchia</taxon>
        <taxon>Pteriomorphia</taxon>
        <taxon>Mytilida</taxon>
        <taxon>Mytiloidea</taxon>
        <taxon>Mytilidae</taxon>
        <taxon>Mytilinae</taxon>
        <taxon>Mytilus</taxon>
    </lineage>
</organism>
<keyword evidence="3" id="KW-1185">Reference proteome</keyword>
<name>A0A8B6CWD6_MYTGA</name>
<gene>
    <name evidence="2" type="ORF">MGAL_10B081019</name>
</gene>
<protein>
    <submittedName>
        <fullName evidence="2">Uncharacterized protein</fullName>
    </submittedName>
</protein>
<evidence type="ECO:0000313" key="2">
    <source>
        <dbReference type="EMBL" id="VDI10463.1"/>
    </source>
</evidence>
<dbReference type="EMBL" id="UYJE01002405">
    <property type="protein sequence ID" value="VDI10463.1"/>
    <property type="molecule type" value="Genomic_DNA"/>
</dbReference>
<feature type="region of interest" description="Disordered" evidence="1">
    <location>
        <begin position="35"/>
        <end position="61"/>
    </location>
</feature>
<comment type="caution">
    <text evidence="2">The sequence shown here is derived from an EMBL/GenBank/DDBJ whole genome shotgun (WGS) entry which is preliminary data.</text>
</comment>
<evidence type="ECO:0000256" key="1">
    <source>
        <dbReference type="SAM" id="MobiDB-lite"/>
    </source>
</evidence>
<dbReference type="Proteomes" id="UP000596742">
    <property type="component" value="Unassembled WGS sequence"/>
</dbReference>
<feature type="compositionally biased region" description="Basic residues" evidence="1">
    <location>
        <begin position="38"/>
        <end position="48"/>
    </location>
</feature>
<dbReference type="AlphaFoldDB" id="A0A8B6CWD6"/>